<dbReference type="PANTHER" id="PTHR43707">
    <property type="entry name" value="HISTIDYL-TRNA SYNTHETASE"/>
    <property type="match status" value="1"/>
</dbReference>
<accession>A0A7S8C0X6</accession>
<reference evidence="6 7" key="1">
    <citation type="submission" date="2020-06" db="EMBL/GenBank/DDBJ databases">
        <title>Genome sequence of 2 isolates from Red Sea Mangroves.</title>
        <authorList>
            <person name="Sefrji F."/>
            <person name="Michoud G."/>
            <person name="Merlino G."/>
            <person name="Daffonchio D."/>
        </authorList>
    </citation>
    <scope>NUCLEOTIDE SEQUENCE [LARGE SCALE GENOMIC DNA]</scope>
    <source>
        <strain evidence="6 7">R1DC25</strain>
    </source>
</reference>
<dbReference type="InterPro" id="IPR006195">
    <property type="entry name" value="aa-tRNA-synth_II"/>
</dbReference>
<dbReference type="GO" id="GO:0000105">
    <property type="term" value="P:L-histidine biosynthetic process"/>
    <property type="evidence" value="ECO:0007669"/>
    <property type="project" value="UniProtKB-KW"/>
</dbReference>
<dbReference type="PIRSF" id="PIRSF001549">
    <property type="entry name" value="His-tRNA_synth"/>
    <property type="match status" value="1"/>
</dbReference>
<evidence type="ECO:0000313" key="6">
    <source>
        <dbReference type="EMBL" id="QPC41379.1"/>
    </source>
</evidence>
<dbReference type="GO" id="GO:0006427">
    <property type="term" value="P:histidyl-tRNA aminoacylation"/>
    <property type="evidence" value="ECO:0007669"/>
    <property type="project" value="TreeGrafter"/>
</dbReference>
<dbReference type="InterPro" id="IPR041715">
    <property type="entry name" value="HisRS-like_core"/>
</dbReference>
<keyword evidence="3" id="KW-0368">Histidine biosynthesis</keyword>
<gene>
    <name evidence="6" type="ORF">HW532_00650</name>
</gene>
<dbReference type="Pfam" id="PF13393">
    <property type="entry name" value="tRNA-synt_His"/>
    <property type="match status" value="1"/>
</dbReference>
<evidence type="ECO:0000256" key="4">
    <source>
        <dbReference type="PIRSR" id="PIRSR001549-1"/>
    </source>
</evidence>
<dbReference type="RefSeq" id="WP_213162597.1">
    <property type="nucleotide sequence ID" value="NZ_CP058214.1"/>
</dbReference>
<keyword evidence="6" id="KW-0328">Glycosyltransferase</keyword>
<evidence type="ECO:0000313" key="7">
    <source>
        <dbReference type="Proteomes" id="UP000593594"/>
    </source>
</evidence>
<dbReference type="Proteomes" id="UP000593594">
    <property type="component" value="Chromosome"/>
</dbReference>
<keyword evidence="6" id="KW-0808">Transferase</keyword>
<sequence>MPGKTADERAALDAQNEIMLARFVEAGFRHIAPSILQPADLFLDRSGEDIRTRTFVFTDPAGRELCLRPDLTLPTCRYHLERAERPDAEARYCYCGPAFRYQPGGADRMHPQEFVQVGVEWFAAGDREACEADVLALAIGAVEAAGLRGYRVRLGDLALFNALIDSIPMPARWRARLKHQFWRPKAFRALMERLAGQIGETHDPAEPLLESIDGHGLERAEAVVEEVLEQEGIPLVGGRSVTEIATRLHERASDRREAPLTAAQIALVEQYLAIDGAPAEALGAMRSLGADGSEAFSLAVESLARRFALAGERGLPCADYRFSAEFGRNLEYYTGTVFQIEVKAATGWVPVAGGGRYDGLMGGIGSPVSVPAVGCAIHTERLRAAVEDGNG</sequence>
<feature type="binding site" evidence="4">
    <location>
        <begin position="70"/>
        <end position="72"/>
    </location>
    <ligand>
        <name>L-histidine</name>
        <dbReference type="ChEBI" id="CHEBI:57595"/>
    </ligand>
</feature>
<feature type="binding site" evidence="4">
    <location>
        <begin position="332"/>
        <end position="333"/>
    </location>
    <ligand>
        <name>L-histidine</name>
        <dbReference type="ChEBI" id="CHEBI:57595"/>
    </ligand>
</feature>
<evidence type="ECO:0000259" key="5">
    <source>
        <dbReference type="PROSITE" id="PS50862"/>
    </source>
</evidence>
<feature type="binding site" evidence="4">
    <location>
        <position position="328"/>
    </location>
    <ligand>
        <name>L-histidine</name>
        <dbReference type="ChEBI" id="CHEBI:57595"/>
    </ligand>
</feature>
<dbReference type="EMBL" id="CP058214">
    <property type="protein sequence ID" value="QPC41379.1"/>
    <property type="molecule type" value="Genomic_DNA"/>
</dbReference>
<dbReference type="KEGG" id="kmn:HW532_00650"/>
<dbReference type="InterPro" id="IPR045864">
    <property type="entry name" value="aa-tRNA-synth_II/BPL/LPL"/>
</dbReference>
<dbReference type="AlphaFoldDB" id="A0A7S8C0X6"/>
<dbReference type="GO" id="GO:0016757">
    <property type="term" value="F:glycosyltransferase activity"/>
    <property type="evidence" value="ECO:0007669"/>
    <property type="project" value="UniProtKB-KW"/>
</dbReference>
<feature type="domain" description="Aminoacyl-transfer RNA synthetases class-II family profile" evidence="5">
    <location>
        <begin position="23"/>
        <end position="391"/>
    </location>
</feature>
<dbReference type="SUPFAM" id="SSF55681">
    <property type="entry name" value="Class II aaRS and biotin synthetases"/>
    <property type="match status" value="1"/>
</dbReference>
<keyword evidence="7" id="KW-1185">Reference proteome</keyword>
<dbReference type="Gene3D" id="3.30.930.10">
    <property type="entry name" value="Bira Bifunctional Protein, Domain 2"/>
    <property type="match status" value="1"/>
</dbReference>
<feature type="binding site" evidence="4">
    <location>
        <position position="100"/>
    </location>
    <ligand>
        <name>L-histidine</name>
        <dbReference type="ChEBI" id="CHEBI:57595"/>
    </ligand>
</feature>
<dbReference type="GO" id="GO:0005737">
    <property type="term" value="C:cytoplasm"/>
    <property type="evidence" value="ECO:0007669"/>
    <property type="project" value="InterPro"/>
</dbReference>
<dbReference type="GO" id="GO:0004821">
    <property type="term" value="F:histidine-tRNA ligase activity"/>
    <property type="evidence" value="ECO:0007669"/>
    <property type="project" value="TreeGrafter"/>
</dbReference>
<feature type="binding site" evidence="4">
    <location>
        <position position="116"/>
    </location>
    <ligand>
        <name>L-histidine</name>
        <dbReference type="ChEBI" id="CHEBI:57595"/>
    </ligand>
</feature>
<keyword evidence="3" id="KW-0028">Amino-acid biosynthesis</keyword>
<comment type="subunit">
    <text evidence="1">Homodimer.</text>
</comment>
<dbReference type="InterPro" id="IPR004516">
    <property type="entry name" value="HisRS/HisZ"/>
</dbReference>
<dbReference type="PANTHER" id="PTHR43707:SF1">
    <property type="entry name" value="HISTIDINE--TRNA LIGASE, MITOCHONDRIAL-RELATED"/>
    <property type="match status" value="1"/>
</dbReference>
<protein>
    <recommendedName>
        <fullName evidence="2">Histidine--tRNA ligase</fullName>
    </recommendedName>
</protein>
<name>A0A7S8C0X6_9HYPH</name>
<dbReference type="PROSITE" id="PS50862">
    <property type="entry name" value="AA_TRNA_LIGASE_II"/>
    <property type="match status" value="1"/>
</dbReference>
<evidence type="ECO:0000256" key="2">
    <source>
        <dbReference type="ARBA" id="ARBA00017399"/>
    </source>
</evidence>
<proteinExistence type="predicted"/>
<feature type="binding site" evidence="4">
    <location>
        <position position="120"/>
    </location>
    <ligand>
        <name>L-histidine</name>
        <dbReference type="ChEBI" id="CHEBI:57595"/>
    </ligand>
</feature>
<evidence type="ECO:0000256" key="3">
    <source>
        <dbReference type="ARBA" id="ARBA00023102"/>
    </source>
</evidence>
<evidence type="ECO:0000256" key="1">
    <source>
        <dbReference type="ARBA" id="ARBA00011738"/>
    </source>
</evidence>
<organism evidence="6 7">
    <name type="scientific">Kaustia mangrovi</name>
    <dbReference type="NCBI Taxonomy" id="2593653"/>
    <lineage>
        <taxon>Bacteria</taxon>
        <taxon>Pseudomonadati</taxon>
        <taxon>Pseudomonadota</taxon>
        <taxon>Alphaproteobacteria</taxon>
        <taxon>Hyphomicrobiales</taxon>
        <taxon>Parvibaculaceae</taxon>
        <taxon>Kaustia</taxon>
    </lineage>
</organism>